<evidence type="ECO:0000256" key="5">
    <source>
        <dbReference type="ARBA" id="ARBA00048594"/>
    </source>
</evidence>
<evidence type="ECO:0000256" key="3">
    <source>
        <dbReference type="ARBA" id="ARBA00022679"/>
    </source>
</evidence>
<evidence type="ECO:0000256" key="2">
    <source>
        <dbReference type="ARBA" id="ARBA00005790"/>
    </source>
</evidence>
<dbReference type="InterPro" id="IPR008144">
    <property type="entry name" value="Guanylate_kin-like_dom"/>
</dbReference>
<dbReference type="SMART" id="SM00072">
    <property type="entry name" value="GuKc"/>
    <property type="match status" value="1"/>
</dbReference>
<keyword evidence="4 7" id="KW-0418">Kinase</keyword>
<sequence>MQRKIFVITGPTGAGKTTIAHYLQQEFNLKKVITHTTRSPRKGEIDGQDYYFENETTFAQKHYLEQVEYAGHRYGSSREALELVWHTGNDAVIVLDTKGAQTYADQLGAQTIIVYVTVSNSTILAQRLVQRGDQPERIKQRLASDDFQRDLVTPQLNNHPVHVILNDDLTAAKTQIKDLMQSLKLENI</sequence>
<keyword evidence="3 7" id="KW-0808">Transferase</keyword>
<dbReference type="GO" id="GO:0004385">
    <property type="term" value="F:GMP kinase activity"/>
    <property type="evidence" value="ECO:0007669"/>
    <property type="project" value="UniProtKB-EC"/>
</dbReference>
<dbReference type="InterPro" id="IPR008145">
    <property type="entry name" value="GK/Ca_channel_bsu"/>
</dbReference>
<dbReference type="InterPro" id="IPR027417">
    <property type="entry name" value="P-loop_NTPase"/>
</dbReference>
<name>A0ABM8Z6A3_9LACO</name>
<comment type="caution">
    <text evidence="7">The sequence shown here is derived from an EMBL/GenBank/DDBJ whole genome shotgun (WGS) entry which is preliminary data.</text>
</comment>
<organism evidence="7 8">
    <name type="scientific">Periweissella fabaria</name>
    <dbReference type="NCBI Taxonomy" id="546157"/>
    <lineage>
        <taxon>Bacteria</taxon>
        <taxon>Bacillati</taxon>
        <taxon>Bacillota</taxon>
        <taxon>Bacilli</taxon>
        <taxon>Lactobacillales</taxon>
        <taxon>Lactobacillaceae</taxon>
        <taxon>Periweissella</taxon>
    </lineage>
</organism>
<evidence type="ECO:0000313" key="7">
    <source>
        <dbReference type="EMBL" id="CAH0416726.1"/>
    </source>
</evidence>
<evidence type="ECO:0000313" key="8">
    <source>
        <dbReference type="Proteomes" id="UP000789707"/>
    </source>
</evidence>
<dbReference type="SUPFAM" id="SSF52540">
    <property type="entry name" value="P-loop containing nucleoside triphosphate hydrolases"/>
    <property type="match status" value="1"/>
</dbReference>
<dbReference type="Pfam" id="PF00625">
    <property type="entry name" value="Guanylate_kin"/>
    <property type="match status" value="1"/>
</dbReference>
<dbReference type="EMBL" id="CAKKNS010000004">
    <property type="protein sequence ID" value="CAH0416726.1"/>
    <property type="molecule type" value="Genomic_DNA"/>
</dbReference>
<evidence type="ECO:0000259" key="6">
    <source>
        <dbReference type="PROSITE" id="PS50052"/>
    </source>
</evidence>
<evidence type="ECO:0000256" key="4">
    <source>
        <dbReference type="ARBA" id="ARBA00022777"/>
    </source>
</evidence>
<comment type="catalytic activity">
    <reaction evidence="5">
        <text>GMP + ATP = GDP + ADP</text>
        <dbReference type="Rhea" id="RHEA:20780"/>
        <dbReference type="ChEBI" id="CHEBI:30616"/>
        <dbReference type="ChEBI" id="CHEBI:58115"/>
        <dbReference type="ChEBI" id="CHEBI:58189"/>
        <dbReference type="ChEBI" id="CHEBI:456216"/>
        <dbReference type="EC" id="2.7.4.8"/>
    </reaction>
</comment>
<dbReference type="PANTHER" id="PTHR23117:SF13">
    <property type="entry name" value="GUANYLATE KINASE"/>
    <property type="match status" value="1"/>
</dbReference>
<keyword evidence="8" id="KW-1185">Reference proteome</keyword>
<dbReference type="RefSeq" id="WP_230096769.1">
    <property type="nucleotide sequence ID" value="NZ_CAKKNS010000004.1"/>
</dbReference>
<feature type="domain" description="Guanylate kinase-like" evidence="6">
    <location>
        <begin position="3"/>
        <end position="181"/>
    </location>
</feature>
<dbReference type="CDD" id="cd00071">
    <property type="entry name" value="GMPK"/>
    <property type="match status" value="1"/>
</dbReference>
<dbReference type="PROSITE" id="PS50052">
    <property type="entry name" value="GUANYLATE_KINASE_2"/>
    <property type="match status" value="1"/>
</dbReference>
<evidence type="ECO:0000256" key="1">
    <source>
        <dbReference type="ARBA" id="ARBA00003531"/>
    </source>
</evidence>
<comment type="similarity">
    <text evidence="2">Belongs to the guanylate kinase family.</text>
</comment>
<dbReference type="EC" id="2.7.4.8" evidence="7"/>
<proteinExistence type="inferred from homology"/>
<dbReference type="Gene3D" id="3.40.50.300">
    <property type="entry name" value="P-loop containing nucleotide triphosphate hydrolases"/>
    <property type="match status" value="1"/>
</dbReference>
<accession>A0ABM8Z6A3</accession>
<comment type="function">
    <text evidence="1">Essential for recycling GMP and indirectly, cGMP.</text>
</comment>
<dbReference type="PANTHER" id="PTHR23117">
    <property type="entry name" value="GUANYLATE KINASE-RELATED"/>
    <property type="match status" value="1"/>
</dbReference>
<protein>
    <submittedName>
        <fullName evidence="7">Guanylate kinase</fullName>
        <ecNumber evidence="7">2.7.4.8</ecNumber>
    </submittedName>
</protein>
<dbReference type="Proteomes" id="UP000789707">
    <property type="component" value="Unassembled WGS sequence"/>
</dbReference>
<reference evidence="7 8" key="1">
    <citation type="submission" date="2021-11" db="EMBL/GenBank/DDBJ databases">
        <authorList>
            <person name="Depoorter E."/>
        </authorList>
    </citation>
    <scope>NUCLEOTIDE SEQUENCE [LARGE SCALE GENOMIC DNA]</scope>
    <source>
        <strain evidence="7 8">LMG 24289</strain>
    </source>
</reference>
<gene>
    <name evidence="7" type="primary">gmk_1</name>
    <name evidence="7" type="ORF">WFA24289_01038</name>
</gene>